<feature type="compositionally biased region" description="Polar residues" evidence="8">
    <location>
        <begin position="430"/>
        <end position="443"/>
    </location>
</feature>
<dbReference type="HAMAP" id="MF_01152">
    <property type="entry name" value="DnaJ"/>
    <property type="match status" value="1"/>
</dbReference>
<feature type="compositionally biased region" description="Basic and acidic residues" evidence="8">
    <location>
        <begin position="445"/>
        <end position="454"/>
    </location>
</feature>
<dbReference type="EMBL" id="SGPK01000050">
    <property type="protein sequence ID" value="THH09863.1"/>
    <property type="molecule type" value="Genomic_DNA"/>
</dbReference>
<gene>
    <name evidence="11" type="ORF">EW145_g1714</name>
</gene>
<dbReference type="CDD" id="cd10747">
    <property type="entry name" value="DnaJ_C"/>
    <property type="match status" value="1"/>
</dbReference>
<dbReference type="Pfam" id="PF00684">
    <property type="entry name" value="DnaJ_CXXCXGXG"/>
    <property type="match status" value="1"/>
</dbReference>
<dbReference type="PANTHER" id="PTHR43096">
    <property type="entry name" value="DNAJ HOMOLOG 1, MITOCHONDRIAL-RELATED"/>
    <property type="match status" value="1"/>
</dbReference>
<keyword evidence="4 7" id="KW-0862">Zinc</keyword>
<evidence type="ECO:0000256" key="4">
    <source>
        <dbReference type="ARBA" id="ARBA00022833"/>
    </source>
</evidence>
<dbReference type="Proteomes" id="UP000308199">
    <property type="component" value="Unassembled WGS sequence"/>
</dbReference>
<evidence type="ECO:0000256" key="3">
    <source>
        <dbReference type="ARBA" id="ARBA00022771"/>
    </source>
</evidence>
<dbReference type="SUPFAM" id="SSF46565">
    <property type="entry name" value="Chaperone J-domain"/>
    <property type="match status" value="1"/>
</dbReference>
<dbReference type="PRINTS" id="PR00625">
    <property type="entry name" value="JDOMAIN"/>
</dbReference>
<dbReference type="CDD" id="cd10719">
    <property type="entry name" value="DnaJ_zf"/>
    <property type="match status" value="1"/>
</dbReference>
<evidence type="ECO:0000256" key="1">
    <source>
        <dbReference type="ARBA" id="ARBA00022723"/>
    </source>
</evidence>
<evidence type="ECO:0000256" key="5">
    <source>
        <dbReference type="ARBA" id="ARBA00023186"/>
    </source>
</evidence>
<evidence type="ECO:0000256" key="2">
    <source>
        <dbReference type="ARBA" id="ARBA00022737"/>
    </source>
</evidence>
<dbReference type="GO" id="GO:0005737">
    <property type="term" value="C:cytoplasm"/>
    <property type="evidence" value="ECO:0007669"/>
    <property type="project" value="TreeGrafter"/>
</dbReference>
<dbReference type="PROSITE" id="PS50076">
    <property type="entry name" value="DNAJ_2"/>
    <property type="match status" value="1"/>
</dbReference>
<dbReference type="Pfam" id="PF00226">
    <property type="entry name" value="DnaJ"/>
    <property type="match status" value="1"/>
</dbReference>
<dbReference type="GO" id="GO:0031072">
    <property type="term" value="F:heat shock protein binding"/>
    <property type="evidence" value="ECO:0007669"/>
    <property type="project" value="InterPro"/>
</dbReference>
<feature type="zinc finger region" description="CR-type" evidence="7">
    <location>
        <begin position="175"/>
        <end position="256"/>
    </location>
</feature>
<dbReference type="OrthoDB" id="10256793at2759"/>
<dbReference type="GO" id="GO:0005524">
    <property type="term" value="F:ATP binding"/>
    <property type="evidence" value="ECO:0007669"/>
    <property type="project" value="InterPro"/>
</dbReference>
<dbReference type="Gene3D" id="2.10.230.10">
    <property type="entry name" value="Heat shock protein DnaJ, cysteine-rich domain"/>
    <property type="match status" value="1"/>
</dbReference>
<feature type="compositionally biased region" description="Basic and acidic residues" evidence="8">
    <location>
        <begin position="416"/>
        <end position="429"/>
    </location>
</feature>
<dbReference type="InterPro" id="IPR002939">
    <property type="entry name" value="DnaJ_C"/>
</dbReference>
<dbReference type="PROSITE" id="PS51188">
    <property type="entry name" value="ZF_CR"/>
    <property type="match status" value="1"/>
</dbReference>
<dbReference type="NCBIfam" id="NF008035">
    <property type="entry name" value="PRK10767.1"/>
    <property type="match status" value="1"/>
</dbReference>
<dbReference type="GO" id="GO:0008270">
    <property type="term" value="F:zinc ion binding"/>
    <property type="evidence" value="ECO:0007669"/>
    <property type="project" value="UniProtKB-KW"/>
</dbReference>
<keyword evidence="12" id="KW-1185">Reference proteome</keyword>
<accession>A0A4V3XDI2</accession>
<dbReference type="GO" id="GO:0009408">
    <property type="term" value="P:response to heat"/>
    <property type="evidence" value="ECO:0007669"/>
    <property type="project" value="InterPro"/>
</dbReference>
<dbReference type="SMART" id="SM00271">
    <property type="entry name" value="DnaJ"/>
    <property type="match status" value="1"/>
</dbReference>
<name>A0A4V3XDI2_9AGAM</name>
<feature type="domain" description="CR-type" evidence="10">
    <location>
        <begin position="175"/>
        <end position="256"/>
    </location>
</feature>
<keyword evidence="5" id="KW-0143">Chaperone</keyword>
<reference evidence="11 12" key="1">
    <citation type="submission" date="2019-02" db="EMBL/GenBank/DDBJ databases">
        <title>Genome sequencing of the rare red list fungi Phellinidium pouzarii.</title>
        <authorList>
            <person name="Buettner E."/>
            <person name="Kellner H."/>
        </authorList>
    </citation>
    <scope>NUCLEOTIDE SEQUENCE [LARGE SCALE GENOMIC DNA]</scope>
    <source>
        <strain evidence="11 12">DSM 108285</strain>
    </source>
</reference>
<dbReference type="InterPro" id="IPR012724">
    <property type="entry name" value="DnaJ"/>
</dbReference>
<dbReference type="InterPro" id="IPR036869">
    <property type="entry name" value="J_dom_sf"/>
</dbReference>
<evidence type="ECO:0000259" key="9">
    <source>
        <dbReference type="PROSITE" id="PS50076"/>
    </source>
</evidence>
<dbReference type="FunFam" id="2.10.230.10:FF:000001">
    <property type="entry name" value="DnaJ subfamily A member 2"/>
    <property type="match status" value="1"/>
</dbReference>
<dbReference type="FunFam" id="2.60.260.20:FF:000005">
    <property type="entry name" value="Chaperone protein dnaJ 1, mitochondrial"/>
    <property type="match status" value="1"/>
</dbReference>
<evidence type="ECO:0000256" key="6">
    <source>
        <dbReference type="ARBA" id="ARBA00072890"/>
    </source>
</evidence>
<proteinExistence type="inferred from homology"/>
<protein>
    <recommendedName>
        <fullName evidence="6">DnaJ homolog 1, mitochondrial</fullName>
    </recommendedName>
</protein>
<comment type="caution">
    <text evidence="11">The sequence shown here is derived from an EMBL/GenBank/DDBJ whole genome shotgun (WGS) entry which is preliminary data.</text>
</comment>
<evidence type="ECO:0000259" key="10">
    <source>
        <dbReference type="PROSITE" id="PS51188"/>
    </source>
</evidence>
<dbReference type="CDD" id="cd06257">
    <property type="entry name" value="DnaJ"/>
    <property type="match status" value="1"/>
</dbReference>
<feature type="compositionally biased region" description="Low complexity" evidence="8">
    <location>
        <begin position="401"/>
        <end position="414"/>
    </location>
</feature>
<dbReference type="Gene3D" id="2.60.260.20">
    <property type="entry name" value="Urease metallochaperone UreE, N-terminal domain"/>
    <property type="match status" value="2"/>
</dbReference>
<dbReference type="InterPro" id="IPR008971">
    <property type="entry name" value="HSP40/DnaJ_pept-bd"/>
</dbReference>
<dbReference type="AlphaFoldDB" id="A0A4V3XDI2"/>
<dbReference type="PANTHER" id="PTHR43096:SF52">
    <property type="entry name" value="DNAJ HOMOLOG 1, MITOCHONDRIAL-RELATED"/>
    <property type="match status" value="1"/>
</dbReference>
<evidence type="ECO:0000256" key="7">
    <source>
        <dbReference type="PROSITE-ProRule" id="PRU00546"/>
    </source>
</evidence>
<organism evidence="11 12">
    <name type="scientific">Phellinidium pouzarii</name>
    <dbReference type="NCBI Taxonomy" id="167371"/>
    <lineage>
        <taxon>Eukaryota</taxon>
        <taxon>Fungi</taxon>
        <taxon>Dikarya</taxon>
        <taxon>Basidiomycota</taxon>
        <taxon>Agaricomycotina</taxon>
        <taxon>Agaricomycetes</taxon>
        <taxon>Hymenochaetales</taxon>
        <taxon>Hymenochaetaceae</taxon>
        <taxon>Phellinidium</taxon>
    </lineage>
</organism>
<feature type="region of interest" description="Disordered" evidence="8">
    <location>
        <begin position="392"/>
        <end position="460"/>
    </location>
</feature>
<evidence type="ECO:0000313" key="11">
    <source>
        <dbReference type="EMBL" id="THH09863.1"/>
    </source>
</evidence>
<dbReference type="GO" id="GO:0051082">
    <property type="term" value="F:unfolded protein binding"/>
    <property type="evidence" value="ECO:0007669"/>
    <property type="project" value="InterPro"/>
</dbReference>
<keyword evidence="1 7" id="KW-0479">Metal-binding</keyword>
<dbReference type="InterPro" id="IPR036410">
    <property type="entry name" value="HSP_DnaJ_Cys-rich_dom_sf"/>
</dbReference>
<dbReference type="InterPro" id="IPR001623">
    <property type="entry name" value="DnaJ_domain"/>
</dbReference>
<evidence type="ECO:0000256" key="8">
    <source>
        <dbReference type="SAM" id="MobiDB-lite"/>
    </source>
</evidence>
<sequence length="460" mass="49150">MLLMSFLIIKARREFHSSSPSHKDPYKVLGVAKDAPLSDIKKSYYSLARKYHPDTNKDKDAQERFVEVQAAYDTLSDEGKRAAYDQYGDASQQSGFDPNAFANARGGFGGGGFSGFRDFGAAFRGGPSQAGEDIFEQLFGASFKGRGRSRAGLDNLRGDDLEERIGISFLDSARGVKRDVNITPISNCRTCSGSGMKPGIKKTACTACGGTGTRTFVIESGFQMASTCSNCMGTGTAIPRGGQCGDCAGVGKVRIRKTVTVDIPAGVEDGMTIRVPNEGDAPITGKGPRGDLLVRINVASSKIFRRQGTNIHHEARIPMHTALLGGRVRVPTLDGDVDVKVPGGTQQGEEMVLKGRGMPAVFGGDKGDLFVSFAIQLPRSLTKRQRELLQAYADDVETRSPKASSPSSGSGNSSERTLDPERKVQEHDIPSSSDTNGTGSPNTRRAPEDDKEPLLRTATG</sequence>
<dbReference type="InterPro" id="IPR001305">
    <property type="entry name" value="HSP_DnaJ_Cys-rich_dom"/>
</dbReference>
<evidence type="ECO:0000313" key="12">
    <source>
        <dbReference type="Proteomes" id="UP000308199"/>
    </source>
</evidence>
<dbReference type="GO" id="GO:0042026">
    <property type="term" value="P:protein refolding"/>
    <property type="evidence" value="ECO:0007669"/>
    <property type="project" value="TreeGrafter"/>
</dbReference>
<feature type="domain" description="J" evidence="9">
    <location>
        <begin position="24"/>
        <end position="88"/>
    </location>
</feature>
<dbReference type="SUPFAM" id="SSF49493">
    <property type="entry name" value="HSP40/DnaJ peptide-binding domain"/>
    <property type="match status" value="2"/>
</dbReference>
<keyword evidence="3 7" id="KW-0863">Zinc-finger</keyword>
<dbReference type="Gene3D" id="1.10.287.110">
    <property type="entry name" value="DnaJ domain"/>
    <property type="match status" value="1"/>
</dbReference>
<dbReference type="InterPro" id="IPR018253">
    <property type="entry name" value="DnaJ_domain_CS"/>
</dbReference>
<dbReference type="SUPFAM" id="SSF57938">
    <property type="entry name" value="DnaJ/Hsp40 cysteine-rich domain"/>
    <property type="match status" value="1"/>
</dbReference>
<keyword evidence="2" id="KW-0677">Repeat</keyword>
<dbReference type="Pfam" id="PF01556">
    <property type="entry name" value="DnaJ_C"/>
    <property type="match status" value="1"/>
</dbReference>
<dbReference type="PROSITE" id="PS00636">
    <property type="entry name" value="DNAJ_1"/>
    <property type="match status" value="1"/>
</dbReference>